<evidence type="ECO:0000313" key="1">
    <source>
        <dbReference type="EMBL" id="KKM13701.1"/>
    </source>
</evidence>
<organism evidence="1">
    <name type="scientific">marine sediment metagenome</name>
    <dbReference type="NCBI Taxonomy" id="412755"/>
    <lineage>
        <taxon>unclassified sequences</taxon>
        <taxon>metagenomes</taxon>
        <taxon>ecological metagenomes</taxon>
    </lineage>
</organism>
<comment type="caution">
    <text evidence="1">The sequence shown here is derived from an EMBL/GenBank/DDBJ whole genome shotgun (WGS) entry which is preliminary data.</text>
</comment>
<name>A0A0F9HE58_9ZZZZ</name>
<accession>A0A0F9HE58</accession>
<gene>
    <name evidence="1" type="ORF">LCGC14_1713650</name>
</gene>
<protein>
    <submittedName>
        <fullName evidence="1">Uncharacterized protein</fullName>
    </submittedName>
</protein>
<sequence>MIKERREQGWEFLFLAADQDAIQVGTSFGIASNKSANFAKSGAGARALGNTVSTYTSSYRIGEVTVDSAVNLNDMQQQNEAEEEKK</sequence>
<reference evidence="1" key="1">
    <citation type="journal article" date="2015" name="Nature">
        <title>Complex archaea that bridge the gap between prokaryotes and eukaryotes.</title>
        <authorList>
            <person name="Spang A."/>
            <person name="Saw J.H."/>
            <person name="Jorgensen S.L."/>
            <person name="Zaremba-Niedzwiedzka K."/>
            <person name="Martijn J."/>
            <person name="Lind A.E."/>
            <person name="van Eijk R."/>
            <person name="Schleper C."/>
            <person name="Guy L."/>
            <person name="Ettema T.J."/>
        </authorList>
    </citation>
    <scope>NUCLEOTIDE SEQUENCE</scope>
</reference>
<proteinExistence type="predicted"/>
<dbReference type="AlphaFoldDB" id="A0A0F9HE58"/>
<dbReference type="EMBL" id="LAZR01015324">
    <property type="protein sequence ID" value="KKM13701.1"/>
    <property type="molecule type" value="Genomic_DNA"/>
</dbReference>